<dbReference type="Proteomes" id="UP001152798">
    <property type="component" value="Chromosome 4"/>
</dbReference>
<name>A0A9P0MSA3_NEZVI</name>
<keyword evidence="1" id="KW-1133">Transmembrane helix</keyword>
<evidence type="ECO:0000256" key="1">
    <source>
        <dbReference type="SAM" id="Phobius"/>
    </source>
</evidence>
<feature type="transmembrane region" description="Helical" evidence="1">
    <location>
        <begin position="20"/>
        <end position="44"/>
    </location>
</feature>
<reference evidence="2" key="1">
    <citation type="submission" date="2022-01" db="EMBL/GenBank/DDBJ databases">
        <authorList>
            <person name="King R."/>
        </authorList>
    </citation>
    <scope>NUCLEOTIDE SEQUENCE</scope>
</reference>
<accession>A0A9P0MSA3</accession>
<gene>
    <name evidence="2" type="ORF">NEZAVI_LOCUS9965</name>
</gene>
<keyword evidence="1" id="KW-0472">Membrane</keyword>
<dbReference type="OrthoDB" id="10568803at2759"/>
<evidence type="ECO:0000313" key="3">
    <source>
        <dbReference type="Proteomes" id="UP001152798"/>
    </source>
</evidence>
<feature type="non-terminal residue" evidence="2">
    <location>
        <position position="1"/>
    </location>
</feature>
<dbReference type="AlphaFoldDB" id="A0A9P0MSA3"/>
<feature type="transmembrane region" description="Helical" evidence="1">
    <location>
        <begin position="73"/>
        <end position="95"/>
    </location>
</feature>
<organism evidence="2 3">
    <name type="scientific">Nezara viridula</name>
    <name type="common">Southern green stink bug</name>
    <name type="synonym">Cimex viridulus</name>
    <dbReference type="NCBI Taxonomy" id="85310"/>
    <lineage>
        <taxon>Eukaryota</taxon>
        <taxon>Metazoa</taxon>
        <taxon>Ecdysozoa</taxon>
        <taxon>Arthropoda</taxon>
        <taxon>Hexapoda</taxon>
        <taxon>Insecta</taxon>
        <taxon>Pterygota</taxon>
        <taxon>Neoptera</taxon>
        <taxon>Paraneoptera</taxon>
        <taxon>Hemiptera</taxon>
        <taxon>Heteroptera</taxon>
        <taxon>Panheteroptera</taxon>
        <taxon>Pentatomomorpha</taxon>
        <taxon>Pentatomoidea</taxon>
        <taxon>Pentatomidae</taxon>
        <taxon>Pentatominae</taxon>
        <taxon>Nezara</taxon>
    </lineage>
</organism>
<protein>
    <submittedName>
        <fullName evidence="2">Uncharacterized protein</fullName>
    </submittedName>
</protein>
<feature type="non-terminal residue" evidence="2">
    <location>
        <position position="104"/>
    </location>
</feature>
<keyword evidence="3" id="KW-1185">Reference proteome</keyword>
<sequence>MFTLPIRNYRKVFPAIVKRIHYFMVLLSIAEQISAISSLLASAICHLKNIREDKVLLRKFEQLVFLRKTIEEYFGLQILAMIATLFVSLLTLAFWTATMMINMV</sequence>
<keyword evidence="1" id="KW-0812">Transmembrane</keyword>
<dbReference type="EMBL" id="OV725080">
    <property type="protein sequence ID" value="CAH1400797.1"/>
    <property type="molecule type" value="Genomic_DNA"/>
</dbReference>
<proteinExistence type="predicted"/>
<evidence type="ECO:0000313" key="2">
    <source>
        <dbReference type="EMBL" id="CAH1400797.1"/>
    </source>
</evidence>